<dbReference type="STRING" id="6573.A0A210PQC1"/>
<dbReference type="InterPro" id="IPR003591">
    <property type="entry name" value="Leu-rich_rpt_typical-subtyp"/>
</dbReference>
<accession>A0A210PQC1</accession>
<keyword evidence="1" id="KW-0433">Leucine-rich repeat</keyword>
<dbReference type="InterPro" id="IPR001611">
    <property type="entry name" value="Leu-rich_rpt"/>
</dbReference>
<dbReference type="PANTHER" id="PTHR48051">
    <property type="match status" value="1"/>
</dbReference>
<evidence type="ECO:0000256" key="3">
    <source>
        <dbReference type="ARBA" id="ARBA00023242"/>
    </source>
</evidence>
<dbReference type="InterPro" id="IPR050216">
    <property type="entry name" value="LRR_domain-containing"/>
</dbReference>
<evidence type="ECO:0000313" key="6">
    <source>
        <dbReference type="Proteomes" id="UP000242188"/>
    </source>
</evidence>
<evidence type="ECO:0000259" key="4">
    <source>
        <dbReference type="Pfam" id="PF25344"/>
    </source>
</evidence>
<dbReference type="InterPro" id="IPR057437">
    <property type="entry name" value="PIF1/LRR1_PH"/>
</dbReference>
<reference evidence="5 6" key="1">
    <citation type="journal article" date="2017" name="Nat. Ecol. Evol.">
        <title>Scallop genome provides insights into evolution of bilaterian karyotype and development.</title>
        <authorList>
            <person name="Wang S."/>
            <person name="Zhang J."/>
            <person name="Jiao W."/>
            <person name="Li J."/>
            <person name="Xun X."/>
            <person name="Sun Y."/>
            <person name="Guo X."/>
            <person name="Huan P."/>
            <person name="Dong B."/>
            <person name="Zhang L."/>
            <person name="Hu X."/>
            <person name="Sun X."/>
            <person name="Wang J."/>
            <person name="Zhao C."/>
            <person name="Wang Y."/>
            <person name="Wang D."/>
            <person name="Huang X."/>
            <person name="Wang R."/>
            <person name="Lv J."/>
            <person name="Li Y."/>
            <person name="Zhang Z."/>
            <person name="Liu B."/>
            <person name="Lu W."/>
            <person name="Hui Y."/>
            <person name="Liang J."/>
            <person name="Zhou Z."/>
            <person name="Hou R."/>
            <person name="Li X."/>
            <person name="Liu Y."/>
            <person name="Li H."/>
            <person name="Ning X."/>
            <person name="Lin Y."/>
            <person name="Zhao L."/>
            <person name="Xing Q."/>
            <person name="Dou J."/>
            <person name="Li Y."/>
            <person name="Mao J."/>
            <person name="Guo H."/>
            <person name="Dou H."/>
            <person name="Li T."/>
            <person name="Mu C."/>
            <person name="Jiang W."/>
            <person name="Fu Q."/>
            <person name="Fu X."/>
            <person name="Miao Y."/>
            <person name="Liu J."/>
            <person name="Yu Q."/>
            <person name="Li R."/>
            <person name="Liao H."/>
            <person name="Li X."/>
            <person name="Kong Y."/>
            <person name="Jiang Z."/>
            <person name="Chourrout D."/>
            <person name="Li R."/>
            <person name="Bao Z."/>
        </authorList>
    </citation>
    <scope>NUCLEOTIDE SEQUENCE [LARGE SCALE GENOMIC DNA]</scope>
    <source>
        <strain evidence="5 6">PY_sf001</strain>
    </source>
</reference>
<organism evidence="5 6">
    <name type="scientific">Mizuhopecten yessoensis</name>
    <name type="common">Japanese scallop</name>
    <name type="synonym">Patinopecten yessoensis</name>
    <dbReference type="NCBI Taxonomy" id="6573"/>
    <lineage>
        <taxon>Eukaryota</taxon>
        <taxon>Metazoa</taxon>
        <taxon>Spiralia</taxon>
        <taxon>Lophotrochozoa</taxon>
        <taxon>Mollusca</taxon>
        <taxon>Bivalvia</taxon>
        <taxon>Autobranchia</taxon>
        <taxon>Pteriomorphia</taxon>
        <taxon>Pectinida</taxon>
        <taxon>Pectinoidea</taxon>
        <taxon>Pectinidae</taxon>
        <taxon>Mizuhopecten</taxon>
    </lineage>
</organism>
<evidence type="ECO:0000313" key="5">
    <source>
        <dbReference type="EMBL" id="OWF38646.1"/>
    </source>
</evidence>
<keyword evidence="3" id="KW-0539">Nucleus</keyword>
<protein>
    <submittedName>
        <fullName evidence="5">Leucine-rich repeat protein 1</fullName>
    </submittedName>
</protein>
<dbReference type="SMART" id="SM00369">
    <property type="entry name" value="LRR_TYP"/>
    <property type="match status" value="3"/>
</dbReference>
<dbReference type="Pfam" id="PF25344">
    <property type="entry name" value="PH_LRR1"/>
    <property type="match status" value="1"/>
</dbReference>
<sequence length="419" mass="47630">MRLTCSVEVLNRMLPTMNMKNKSKAAHTQLSIGKKPGSVDGTLFLMMCTAKDRNGAKFVINDNIEQIFARFVSEGKATIRVREPPQDISISKADSLQLKNFLSVLRLGAQGKSLDNVTLSCLAPASGKNVEKPKTRLVINSRKEYPLTTNFPSRLEFLHVSQCRLKKVDSRMLKLHCLVELNLSDNVLESLPEDFSNVPNLRSLTLVQNNLNNISPKFFLQSTLQNNLRFLDLGQNQFEVLPLQICELQGLVTLKIDNNQLKYLPPTIGRLKCMKFLSATGNKIETLPASMTQLQLETIDLYGNPFQQDVHNDLPDRFPDITLMECCARSIRKHRVRYTEEDLHTHLCRYLDSARVCWCGEFCFRCSVNFTTNLSLSRIAHTVSAVDQLGRTNVPMMSFLCSPQCLSRFQKNPHAYWKK</sequence>
<evidence type="ECO:0000256" key="2">
    <source>
        <dbReference type="ARBA" id="ARBA00022737"/>
    </source>
</evidence>
<proteinExistence type="predicted"/>
<name>A0A210PQC1_MIZYE</name>
<dbReference type="AlphaFoldDB" id="A0A210PQC1"/>
<keyword evidence="2" id="KW-0677">Repeat</keyword>
<dbReference type="Gene3D" id="3.80.10.10">
    <property type="entry name" value="Ribonuclease Inhibitor"/>
    <property type="match status" value="1"/>
</dbReference>
<dbReference type="SUPFAM" id="SSF52058">
    <property type="entry name" value="L domain-like"/>
    <property type="match status" value="1"/>
</dbReference>
<gene>
    <name evidence="5" type="ORF">KP79_PYT09968</name>
</gene>
<keyword evidence="6" id="KW-1185">Reference proteome</keyword>
<dbReference type="EMBL" id="NEDP02005560">
    <property type="protein sequence ID" value="OWF38646.1"/>
    <property type="molecule type" value="Genomic_DNA"/>
</dbReference>
<dbReference type="GO" id="GO:0005737">
    <property type="term" value="C:cytoplasm"/>
    <property type="evidence" value="ECO:0007669"/>
    <property type="project" value="TreeGrafter"/>
</dbReference>
<evidence type="ECO:0000256" key="1">
    <source>
        <dbReference type="ARBA" id="ARBA00022614"/>
    </source>
</evidence>
<comment type="caution">
    <text evidence="5">The sequence shown here is derived from an EMBL/GenBank/DDBJ whole genome shotgun (WGS) entry which is preliminary data.</text>
</comment>
<dbReference type="OrthoDB" id="17912at2759"/>
<dbReference type="Pfam" id="PF13855">
    <property type="entry name" value="LRR_8"/>
    <property type="match status" value="1"/>
</dbReference>
<dbReference type="PROSITE" id="PS51450">
    <property type="entry name" value="LRR"/>
    <property type="match status" value="1"/>
</dbReference>
<feature type="domain" description="PIF1/LRR1 pleckstrin homology" evidence="4">
    <location>
        <begin position="1"/>
        <end position="119"/>
    </location>
</feature>
<dbReference type="Proteomes" id="UP000242188">
    <property type="component" value="Unassembled WGS sequence"/>
</dbReference>
<dbReference type="InterPro" id="IPR032675">
    <property type="entry name" value="LRR_dom_sf"/>
</dbReference>
<dbReference type="PANTHER" id="PTHR48051:SF52">
    <property type="entry name" value="LEUCINE-RICH REPEAT PROTEIN 1"/>
    <property type="match status" value="1"/>
</dbReference>